<reference evidence="5 6" key="1">
    <citation type="submission" date="2024-03" db="EMBL/GenBank/DDBJ databases">
        <title>High-quality draft genome sequence of Oceanobacter sp. wDCs-4.</title>
        <authorList>
            <person name="Dong C."/>
        </authorList>
    </citation>
    <scope>NUCLEOTIDE SEQUENCE [LARGE SCALE GENOMIC DNA]</scope>
    <source>
        <strain evidence="6">wDCs-4</strain>
    </source>
</reference>
<dbReference type="RefSeq" id="WP_369856954.1">
    <property type="nucleotide sequence ID" value="NZ_JBBKTX010000021.1"/>
</dbReference>
<dbReference type="EMBL" id="JBBKTX010000021">
    <property type="protein sequence ID" value="MFK4753831.1"/>
    <property type="molecule type" value="Genomic_DNA"/>
</dbReference>
<dbReference type="InterPro" id="IPR022789">
    <property type="entry name" value="ParD"/>
</dbReference>
<dbReference type="Pfam" id="PF03693">
    <property type="entry name" value="ParD_antitoxin"/>
    <property type="match status" value="1"/>
</dbReference>
<dbReference type="NCBIfam" id="TIGR02606">
    <property type="entry name" value="antidote_CC2985"/>
    <property type="match status" value="1"/>
</dbReference>
<comment type="caution">
    <text evidence="5">The sequence shown here is derived from an EMBL/GenBank/DDBJ whole genome shotgun (WGS) entry which is preliminary data.</text>
</comment>
<evidence type="ECO:0000256" key="3">
    <source>
        <dbReference type="ARBA" id="ARBA00022649"/>
    </source>
</evidence>
<dbReference type="InterPro" id="IPR010985">
    <property type="entry name" value="Ribbon_hlx_hlx"/>
</dbReference>
<gene>
    <name evidence="5" type="ORF">WG929_15565</name>
</gene>
<dbReference type="SUPFAM" id="SSF47598">
    <property type="entry name" value="Ribbon-helix-helix"/>
    <property type="match status" value="1"/>
</dbReference>
<sequence>MATMNISLPDQMRDWVELQIDSGLYSNNSDYVRDLIRKDQQRNHKIQAMQQAIDEGLQSGTPKPFNKQAFKTRMEESVKNA</sequence>
<keyword evidence="3" id="KW-1277">Toxin-antitoxin system</keyword>
<evidence type="ECO:0000256" key="1">
    <source>
        <dbReference type="ARBA" id="ARBA00008580"/>
    </source>
</evidence>
<dbReference type="CDD" id="cd22231">
    <property type="entry name" value="RHH_NikR_HicB-like"/>
    <property type="match status" value="1"/>
</dbReference>
<protein>
    <recommendedName>
        <fullName evidence="2">Antitoxin ParD</fullName>
    </recommendedName>
</protein>
<name>A0ABW8NLT6_9GAMM</name>
<proteinExistence type="inferred from homology"/>
<dbReference type="InterPro" id="IPR038296">
    <property type="entry name" value="ParD_sf"/>
</dbReference>
<keyword evidence="6" id="KW-1185">Reference proteome</keyword>
<evidence type="ECO:0000256" key="2">
    <source>
        <dbReference type="ARBA" id="ARBA00017940"/>
    </source>
</evidence>
<dbReference type="Gene3D" id="6.10.10.120">
    <property type="entry name" value="Antitoxin ParD1-like"/>
    <property type="match status" value="1"/>
</dbReference>
<comment type="function">
    <text evidence="4">Antitoxin component of a type II toxin-antitoxin (TA) system. Neutralizes the effect of toxin ParE.</text>
</comment>
<evidence type="ECO:0000313" key="6">
    <source>
        <dbReference type="Proteomes" id="UP001620597"/>
    </source>
</evidence>
<organism evidence="5 6">
    <name type="scientific">Oceanobacter antarcticus</name>
    <dbReference type="NCBI Taxonomy" id="3133425"/>
    <lineage>
        <taxon>Bacteria</taxon>
        <taxon>Pseudomonadati</taxon>
        <taxon>Pseudomonadota</taxon>
        <taxon>Gammaproteobacteria</taxon>
        <taxon>Oceanospirillales</taxon>
        <taxon>Oceanospirillaceae</taxon>
        <taxon>Oceanobacter</taxon>
    </lineage>
</organism>
<dbReference type="PANTHER" id="PTHR36582:SF2">
    <property type="entry name" value="ANTITOXIN PARD"/>
    <property type="match status" value="1"/>
</dbReference>
<evidence type="ECO:0000256" key="4">
    <source>
        <dbReference type="ARBA" id="ARBA00037106"/>
    </source>
</evidence>
<dbReference type="PANTHER" id="PTHR36582">
    <property type="entry name" value="ANTITOXIN PARD"/>
    <property type="match status" value="1"/>
</dbReference>
<evidence type="ECO:0000313" key="5">
    <source>
        <dbReference type="EMBL" id="MFK4753831.1"/>
    </source>
</evidence>
<accession>A0ABW8NLT6</accession>
<dbReference type="Proteomes" id="UP001620597">
    <property type="component" value="Unassembled WGS sequence"/>
</dbReference>
<comment type="similarity">
    <text evidence="1">Belongs to the ParD antitoxin family.</text>
</comment>